<comment type="caution">
    <text evidence="1">The sequence shown here is derived from an EMBL/GenBank/DDBJ whole genome shotgun (WGS) entry which is preliminary data.</text>
</comment>
<gene>
    <name evidence="1" type="ORF">HAX54_008784</name>
</gene>
<feature type="non-terminal residue" evidence="1">
    <location>
        <position position="1"/>
    </location>
</feature>
<name>A0ABS8YAU4_DATST</name>
<sequence length="143" mass="16095">AKPAYCPGEKGWPQRRGTAWASGAMFELRTRDRWYQSRADLFHSVLHLQEKGGGESRYPHITKYGVGKGGNVERQVAASRAAWASGRVRGRTLSWVGEDVTPQMNGVSYGGQWRWWMDQDADRKASEKVVAWARLCPLRCQAG</sequence>
<evidence type="ECO:0000313" key="1">
    <source>
        <dbReference type="EMBL" id="MCE5167535.1"/>
    </source>
</evidence>
<organism evidence="1 2">
    <name type="scientific">Datura stramonium</name>
    <name type="common">Jimsonweed</name>
    <name type="synonym">Common thornapple</name>
    <dbReference type="NCBI Taxonomy" id="4076"/>
    <lineage>
        <taxon>Eukaryota</taxon>
        <taxon>Viridiplantae</taxon>
        <taxon>Streptophyta</taxon>
        <taxon>Embryophyta</taxon>
        <taxon>Tracheophyta</taxon>
        <taxon>Spermatophyta</taxon>
        <taxon>Magnoliopsida</taxon>
        <taxon>eudicotyledons</taxon>
        <taxon>Gunneridae</taxon>
        <taxon>Pentapetalae</taxon>
        <taxon>asterids</taxon>
        <taxon>lamiids</taxon>
        <taxon>Solanales</taxon>
        <taxon>Solanaceae</taxon>
        <taxon>Solanoideae</taxon>
        <taxon>Datureae</taxon>
        <taxon>Datura</taxon>
    </lineage>
</organism>
<proteinExistence type="predicted"/>
<protein>
    <submittedName>
        <fullName evidence="1">Uncharacterized protein</fullName>
    </submittedName>
</protein>
<accession>A0ABS8YAU4</accession>
<keyword evidence="2" id="KW-1185">Reference proteome</keyword>
<dbReference type="Proteomes" id="UP000823775">
    <property type="component" value="Unassembled WGS sequence"/>
</dbReference>
<evidence type="ECO:0000313" key="2">
    <source>
        <dbReference type="Proteomes" id="UP000823775"/>
    </source>
</evidence>
<dbReference type="EMBL" id="JACEIK010146480">
    <property type="protein sequence ID" value="MCE5167535.1"/>
    <property type="molecule type" value="Genomic_DNA"/>
</dbReference>
<reference evidence="1 2" key="1">
    <citation type="journal article" date="2021" name="BMC Genomics">
        <title>Datura genome reveals duplications of psychoactive alkaloid biosynthetic genes and high mutation rate following tissue culture.</title>
        <authorList>
            <person name="Rajewski A."/>
            <person name="Carter-House D."/>
            <person name="Stajich J."/>
            <person name="Litt A."/>
        </authorList>
    </citation>
    <scope>NUCLEOTIDE SEQUENCE [LARGE SCALE GENOMIC DNA]</scope>
    <source>
        <strain evidence="1">AR-01</strain>
    </source>
</reference>